<dbReference type="InterPro" id="IPR001763">
    <property type="entry name" value="Rhodanese-like_dom"/>
</dbReference>
<evidence type="ECO:0000259" key="1">
    <source>
        <dbReference type="PROSITE" id="PS50206"/>
    </source>
</evidence>
<gene>
    <name evidence="2" type="ORF">MNBD_GAMMA22-932</name>
</gene>
<dbReference type="InterPro" id="IPR036873">
    <property type="entry name" value="Rhodanese-like_dom_sf"/>
</dbReference>
<accession>A0A3B1ALW6</accession>
<dbReference type="SUPFAM" id="SSF52821">
    <property type="entry name" value="Rhodanese/Cell cycle control phosphatase"/>
    <property type="match status" value="1"/>
</dbReference>
<dbReference type="PROSITE" id="PS50206">
    <property type="entry name" value="RHODANESE_3"/>
    <property type="match status" value="1"/>
</dbReference>
<dbReference type="EMBL" id="UOFS01000046">
    <property type="protein sequence ID" value="VAX00854.1"/>
    <property type="molecule type" value="Genomic_DNA"/>
</dbReference>
<dbReference type="AlphaFoldDB" id="A0A3B1ALW6"/>
<dbReference type="Gene3D" id="3.40.250.10">
    <property type="entry name" value="Rhodanese-like domain"/>
    <property type="match status" value="1"/>
</dbReference>
<proteinExistence type="predicted"/>
<protein>
    <recommendedName>
        <fullName evidence="1">Rhodanese domain-containing protein</fullName>
    </recommendedName>
</protein>
<evidence type="ECO:0000313" key="2">
    <source>
        <dbReference type="EMBL" id="VAX00854.1"/>
    </source>
</evidence>
<name>A0A3B1ALW6_9ZZZZ</name>
<dbReference type="Pfam" id="PF00581">
    <property type="entry name" value="Rhodanese"/>
    <property type="match status" value="1"/>
</dbReference>
<dbReference type="SMART" id="SM00450">
    <property type="entry name" value="RHOD"/>
    <property type="match status" value="1"/>
</dbReference>
<feature type="domain" description="Rhodanese" evidence="1">
    <location>
        <begin position="99"/>
        <end position="234"/>
    </location>
</feature>
<reference evidence="2" key="1">
    <citation type="submission" date="2018-06" db="EMBL/GenBank/DDBJ databases">
        <authorList>
            <person name="Zhirakovskaya E."/>
        </authorList>
    </citation>
    <scope>NUCLEOTIDE SEQUENCE</scope>
</reference>
<organism evidence="2">
    <name type="scientific">hydrothermal vent metagenome</name>
    <dbReference type="NCBI Taxonomy" id="652676"/>
    <lineage>
        <taxon>unclassified sequences</taxon>
        <taxon>metagenomes</taxon>
        <taxon>ecological metagenomes</taxon>
    </lineage>
</organism>
<sequence>MNKCHSFRILIIIAFLLLVTNASALNVKISQNLTSFNFDYNGQIIKIGRIQDQSNHLTGGFAKTSRKCPPFCIQPFIVAQGVNTVGELELIDFLKSKVTRKKGVLIDARTASWHAKGTIPGSINIPFTVFSKKTSSRKMLNAMKQIGVKRRDDSAEGSSTWTEFKIMLGLEQENNSYWDFKNAKEIMLWCNGMWCGQSPRAIKGLLKQGYPPEKIHYYRGGMQAWKILGLTVVIP</sequence>
<dbReference type="CDD" id="cd00158">
    <property type="entry name" value="RHOD"/>
    <property type="match status" value="1"/>
</dbReference>